<comment type="caution">
    <text evidence="2">The sequence shown here is derived from an EMBL/GenBank/DDBJ whole genome shotgun (WGS) entry which is preliminary data.</text>
</comment>
<dbReference type="EMBL" id="JAGSPN010000005">
    <property type="protein sequence ID" value="MBR7782240.1"/>
    <property type="molecule type" value="Genomic_DNA"/>
</dbReference>
<evidence type="ECO:0000313" key="3">
    <source>
        <dbReference type="Proteomes" id="UP000680067"/>
    </source>
</evidence>
<accession>A0A941DLY5</accession>
<gene>
    <name evidence="2" type="ORF">KDM89_08810</name>
</gene>
<protein>
    <submittedName>
        <fullName evidence="2">Zf-HC2 domain-containing protein</fullName>
    </submittedName>
</protein>
<organism evidence="2 3">
    <name type="scientific">Undibacterium luofuense</name>
    <dbReference type="NCBI Taxonomy" id="2828733"/>
    <lineage>
        <taxon>Bacteria</taxon>
        <taxon>Pseudomonadati</taxon>
        <taxon>Pseudomonadota</taxon>
        <taxon>Betaproteobacteria</taxon>
        <taxon>Burkholderiales</taxon>
        <taxon>Oxalobacteraceae</taxon>
        <taxon>Undibacterium</taxon>
    </lineage>
</organism>
<dbReference type="Pfam" id="PF13490">
    <property type="entry name" value="zf-HC2"/>
    <property type="match status" value="1"/>
</dbReference>
<dbReference type="RefSeq" id="WP_212687576.1">
    <property type="nucleotide sequence ID" value="NZ_JAGSPN010000005.1"/>
</dbReference>
<sequence length="70" mass="8160">MGLLLKCRETHQLVSEGMDRQLSLGERSQVRLHLAMCDACSRFEQQMHMLRDTLQQLPDHLQSGQRQDQP</sequence>
<reference evidence="2" key="1">
    <citation type="submission" date="2021-04" db="EMBL/GenBank/DDBJ databases">
        <title>novel species isolated from subtropical streams in China.</title>
        <authorList>
            <person name="Lu H."/>
        </authorList>
    </citation>
    <scope>NUCLEOTIDE SEQUENCE</scope>
    <source>
        <strain evidence="2">LFS511W</strain>
    </source>
</reference>
<dbReference type="InterPro" id="IPR027383">
    <property type="entry name" value="Znf_put"/>
</dbReference>
<evidence type="ECO:0000313" key="2">
    <source>
        <dbReference type="EMBL" id="MBR7782240.1"/>
    </source>
</evidence>
<dbReference type="Proteomes" id="UP000680067">
    <property type="component" value="Unassembled WGS sequence"/>
</dbReference>
<feature type="domain" description="Putative zinc-finger" evidence="1">
    <location>
        <begin position="7"/>
        <end position="40"/>
    </location>
</feature>
<keyword evidence="3" id="KW-1185">Reference proteome</keyword>
<proteinExistence type="predicted"/>
<name>A0A941DLY5_9BURK</name>
<dbReference type="AlphaFoldDB" id="A0A941DLY5"/>
<evidence type="ECO:0000259" key="1">
    <source>
        <dbReference type="Pfam" id="PF13490"/>
    </source>
</evidence>